<feature type="compositionally biased region" description="Basic and acidic residues" evidence="1">
    <location>
        <begin position="781"/>
        <end position="792"/>
    </location>
</feature>
<feature type="region of interest" description="Disordered" evidence="1">
    <location>
        <begin position="522"/>
        <end position="563"/>
    </location>
</feature>
<feature type="compositionally biased region" description="Polar residues" evidence="1">
    <location>
        <begin position="522"/>
        <end position="549"/>
    </location>
</feature>
<feature type="compositionally biased region" description="Basic and acidic residues" evidence="1">
    <location>
        <begin position="890"/>
        <end position="900"/>
    </location>
</feature>
<sequence>MADFLKPKKSVKKTKKLDLKRNLRGRKVSQALGPEKLNIKPHMLILEKFKNQFCVKNTKYIEKLWEREAIGDHQKLSTLDLQIPEAKILPELHDKLMSCDLPDNISKMKLLGKINAEGTPQIIFKDIIGSEAYKKQILKEPSRLEEDAYRFGFEDIEGMETSRRINRHNRMTRKELLEVCVDHAKKIPIILQNKDTEEEKRLFTESDLALQEETELIMFSKFFKIFPIIKRKDCGLDIRYTYLIPNIEFIFCPIKSLPFGSSKALGCLEGKASPEYSINFKDCRERSGFLSIDGKNKLIPYTTSEIKNKPISGLWIYNDTLKFEKKSKVSPNKLVQKTCLNWQVWSHCLRFIYSLKKIRNNIETASKSGTSLLLCIFFKHLAKPLLCEFRINEVSNTVKKRRNSTKLENQLRNLKNRWIVYTFDDNSFPGGYPTNRMNNITSSITFSAYCKYVLKHNARKRNFESMKRAVSCSYTHDNSENIHPNRLSTSSSYINQSHDAGRNNILGISYSYSNRENSTLQENDTSWYSCNRPPSSVSISQRKVSQTPSLNPPPKASSSQKEDLKINSNLYRPLSNAPIGFTSYKPCKPSSSMGNHKRCFNSLSTIIKDETIPQEDISTIHPLENSNAVSPMKGDEEGARISFMQSLQARICDLERLVEEKKSVINQQKQTIVNMKNSLNKQTQSKGVQVQDCDFGVSQNMTLNDYYISNSTQQREKGIKTEICNMKGPEYYEKETSKLKGDSSFHIIPSQEYDTPLCNMSKMDKLFGKTLKHFSIERNLKERSASHTKSEKNMASTSVKSNLSRKGIKIDMKKLNLKILPGNFLLNKEKSFNLSTKDLKSTGRTKKKGDYESDSELNSNRFNQSKSIGIQDSSYVSQFRMKMPVMDNDYQSKKLGDPSEPKSSSRHYKDWSRTIPEFGINSDSELDTEH</sequence>
<keyword evidence="3" id="KW-1185">Reference proteome</keyword>
<feature type="region of interest" description="Disordered" evidence="1">
    <location>
        <begin position="840"/>
        <end position="864"/>
    </location>
</feature>
<name>A0AAD1Y1P9_EUPCR</name>
<dbReference type="EMBL" id="CAMPGE010025947">
    <property type="protein sequence ID" value="CAI2383653.1"/>
    <property type="molecule type" value="Genomic_DNA"/>
</dbReference>
<evidence type="ECO:0000256" key="1">
    <source>
        <dbReference type="SAM" id="MobiDB-lite"/>
    </source>
</evidence>
<organism evidence="2 3">
    <name type="scientific">Euplotes crassus</name>
    <dbReference type="NCBI Taxonomy" id="5936"/>
    <lineage>
        <taxon>Eukaryota</taxon>
        <taxon>Sar</taxon>
        <taxon>Alveolata</taxon>
        <taxon>Ciliophora</taxon>
        <taxon>Intramacronucleata</taxon>
        <taxon>Spirotrichea</taxon>
        <taxon>Hypotrichia</taxon>
        <taxon>Euplotida</taxon>
        <taxon>Euplotidae</taxon>
        <taxon>Moneuplotes</taxon>
    </lineage>
</organism>
<proteinExistence type="predicted"/>
<accession>A0AAD1Y1P9</accession>
<protein>
    <submittedName>
        <fullName evidence="2">Uncharacterized protein</fullName>
    </submittedName>
</protein>
<gene>
    <name evidence="2" type="ORF">ECRASSUSDP1_LOCUS25160</name>
</gene>
<feature type="region of interest" description="Disordered" evidence="1">
    <location>
        <begin position="887"/>
        <end position="911"/>
    </location>
</feature>
<reference evidence="2" key="1">
    <citation type="submission" date="2023-07" db="EMBL/GenBank/DDBJ databases">
        <authorList>
            <consortium name="AG Swart"/>
            <person name="Singh M."/>
            <person name="Singh A."/>
            <person name="Seah K."/>
            <person name="Emmerich C."/>
        </authorList>
    </citation>
    <scope>NUCLEOTIDE SEQUENCE</scope>
    <source>
        <strain evidence="2">DP1</strain>
    </source>
</reference>
<feature type="region of interest" description="Disordered" evidence="1">
    <location>
        <begin position="781"/>
        <end position="803"/>
    </location>
</feature>
<evidence type="ECO:0000313" key="2">
    <source>
        <dbReference type="EMBL" id="CAI2383653.1"/>
    </source>
</evidence>
<evidence type="ECO:0000313" key="3">
    <source>
        <dbReference type="Proteomes" id="UP001295684"/>
    </source>
</evidence>
<dbReference type="AlphaFoldDB" id="A0AAD1Y1P9"/>
<feature type="compositionally biased region" description="Polar residues" evidence="1">
    <location>
        <begin position="793"/>
        <end position="803"/>
    </location>
</feature>
<comment type="caution">
    <text evidence="2">The sequence shown here is derived from an EMBL/GenBank/DDBJ whole genome shotgun (WGS) entry which is preliminary data.</text>
</comment>
<dbReference type="Proteomes" id="UP001295684">
    <property type="component" value="Unassembled WGS sequence"/>
</dbReference>